<reference evidence="1 2" key="1">
    <citation type="journal article" date="2015" name="Nature">
        <title>rRNA introns, odd ribosomes, and small enigmatic genomes across a large radiation of phyla.</title>
        <authorList>
            <person name="Brown C.T."/>
            <person name="Hug L.A."/>
            <person name="Thomas B.C."/>
            <person name="Sharon I."/>
            <person name="Castelle C.J."/>
            <person name="Singh A."/>
            <person name="Wilkins M.J."/>
            <person name="Williams K.H."/>
            <person name="Banfield J.F."/>
        </authorList>
    </citation>
    <scope>NUCLEOTIDE SEQUENCE [LARGE SCALE GENOMIC DNA]</scope>
</reference>
<dbReference type="AlphaFoldDB" id="A0A0G0X858"/>
<sequence length="35" mass="3898">MEEVYENLLKTMLAAKKMGGGGFHGIRLESTTREV</sequence>
<dbReference type="EMBL" id="LCBX01000006">
    <property type="protein sequence ID" value="KKS21234.1"/>
    <property type="molecule type" value="Genomic_DNA"/>
</dbReference>
<organism evidence="1 2">
    <name type="scientific">candidate division WWE3 bacterium GW2011_GWC1_41_7</name>
    <dbReference type="NCBI Taxonomy" id="1619119"/>
    <lineage>
        <taxon>Bacteria</taxon>
        <taxon>Katanobacteria</taxon>
    </lineage>
</organism>
<evidence type="ECO:0000313" key="2">
    <source>
        <dbReference type="Proteomes" id="UP000034507"/>
    </source>
</evidence>
<proteinExistence type="predicted"/>
<protein>
    <submittedName>
        <fullName evidence="1">Uncharacterized protein</fullName>
    </submittedName>
</protein>
<evidence type="ECO:0000313" key="1">
    <source>
        <dbReference type="EMBL" id="KKS21234.1"/>
    </source>
</evidence>
<comment type="caution">
    <text evidence="1">The sequence shown here is derived from an EMBL/GenBank/DDBJ whole genome shotgun (WGS) entry which is preliminary data.</text>
</comment>
<accession>A0A0G0X858</accession>
<dbReference type="Proteomes" id="UP000034507">
    <property type="component" value="Unassembled WGS sequence"/>
</dbReference>
<gene>
    <name evidence="1" type="ORF">UU77_C0006G0021</name>
</gene>
<name>A0A0G0X858_UNCKA</name>